<organism evidence="2 3">
    <name type="scientific">Brumimicrobium glaciale</name>
    <dbReference type="NCBI Taxonomy" id="200475"/>
    <lineage>
        <taxon>Bacteria</taxon>
        <taxon>Pseudomonadati</taxon>
        <taxon>Bacteroidota</taxon>
        <taxon>Flavobacteriia</taxon>
        <taxon>Flavobacteriales</taxon>
        <taxon>Crocinitomicaceae</taxon>
        <taxon>Brumimicrobium</taxon>
    </lineage>
</organism>
<dbReference type="Proteomes" id="UP000293952">
    <property type="component" value="Unassembled WGS sequence"/>
</dbReference>
<feature type="transmembrane region" description="Helical" evidence="1">
    <location>
        <begin position="6"/>
        <end position="25"/>
    </location>
</feature>
<evidence type="ECO:0000256" key="1">
    <source>
        <dbReference type="SAM" id="Phobius"/>
    </source>
</evidence>
<keyword evidence="1" id="KW-0472">Membrane</keyword>
<dbReference type="InterPro" id="IPR024623">
    <property type="entry name" value="YtxH"/>
</dbReference>
<evidence type="ECO:0000313" key="2">
    <source>
        <dbReference type="EMBL" id="RYM34200.1"/>
    </source>
</evidence>
<name>A0A4Q4KMH5_9FLAO</name>
<comment type="caution">
    <text evidence="2">The sequence shown here is derived from an EMBL/GenBank/DDBJ whole genome shotgun (WGS) entry which is preliminary data.</text>
</comment>
<reference evidence="2 3" key="1">
    <citation type="submission" date="2019-02" db="EMBL/GenBank/DDBJ databases">
        <title>Genome sequence of the sea-ice species Brumimicrobium glaciale.</title>
        <authorList>
            <person name="Bowman J.P."/>
        </authorList>
    </citation>
    <scope>NUCLEOTIDE SEQUENCE [LARGE SCALE GENOMIC DNA]</scope>
    <source>
        <strain evidence="2 3">IC156</strain>
    </source>
</reference>
<proteinExistence type="predicted"/>
<accession>A0A4Q4KMH5</accession>
<dbReference type="AlphaFoldDB" id="A0A4Q4KMH5"/>
<protein>
    <submittedName>
        <fullName evidence="2">YtxH domain-containing protein</fullName>
    </submittedName>
</protein>
<keyword evidence="1" id="KW-0812">Transmembrane</keyword>
<sequence length="76" mass="7994">MDSGKVVIGVVAGMAVGAILGVLFAPHKGTDTRDLISSKSSDTINDLKLKVTGVMDSLANKLHSEEKELSEKIKKA</sequence>
<dbReference type="Pfam" id="PF12732">
    <property type="entry name" value="YtxH"/>
    <property type="match status" value="1"/>
</dbReference>
<keyword evidence="1" id="KW-1133">Transmembrane helix</keyword>
<dbReference type="OrthoDB" id="676025at2"/>
<keyword evidence="3" id="KW-1185">Reference proteome</keyword>
<dbReference type="EMBL" id="SETE01000003">
    <property type="protein sequence ID" value="RYM34200.1"/>
    <property type="molecule type" value="Genomic_DNA"/>
</dbReference>
<gene>
    <name evidence="2" type="ORF">ERX46_09590</name>
</gene>
<dbReference type="RefSeq" id="WP_130093640.1">
    <property type="nucleotide sequence ID" value="NZ_SETE01000003.1"/>
</dbReference>
<evidence type="ECO:0000313" key="3">
    <source>
        <dbReference type="Proteomes" id="UP000293952"/>
    </source>
</evidence>